<dbReference type="AlphaFoldDB" id="A0AAE1CXP5"/>
<dbReference type="Proteomes" id="UP001283361">
    <property type="component" value="Unassembled WGS sequence"/>
</dbReference>
<name>A0AAE1CXP5_9GAST</name>
<sequence length="134" mass="14918">MCYRGADKVSDTGMFSCPSRALLTRPQDCDSAEVVCLAPIVTDNQPCYHQCNKVAASRMAHLTRDNPGELYFNFPTGHFLTQHRSVHCPVRTVTLTDSSGRISSYATPRFTVTVRPDKQTHCSLCRMAVTADLY</sequence>
<comment type="caution">
    <text evidence="1">The sequence shown here is derived from an EMBL/GenBank/DDBJ whole genome shotgun (WGS) entry which is preliminary data.</text>
</comment>
<dbReference type="EMBL" id="JAWDGP010006349">
    <property type="protein sequence ID" value="KAK3742512.1"/>
    <property type="molecule type" value="Genomic_DNA"/>
</dbReference>
<accession>A0AAE1CXP5</accession>
<reference evidence="1" key="1">
    <citation type="journal article" date="2023" name="G3 (Bethesda)">
        <title>A reference genome for the long-term kleptoplast-retaining sea slug Elysia crispata morphotype clarki.</title>
        <authorList>
            <person name="Eastman K.E."/>
            <person name="Pendleton A.L."/>
            <person name="Shaikh M.A."/>
            <person name="Suttiyut T."/>
            <person name="Ogas R."/>
            <person name="Tomko P."/>
            <person name="Gavelis G."/>
            <person name="Widhalm J.R."/>
            <person name="Wisecaver J.H."/>
        </authorList>
    </citation>
    <scope>NUCLEOTIDE SEQUENCE</scope>
    <source>
        <strain evidence="1">ECLA1</strain>
    </source>
</reference>
<proteinExistence type="predicted"/>
<evidence type="ECO:0000313" key="2">
    <source>
        <dbReference type="Proteomes" id="UP001283361"/>
    </source>
</evidence>
<gene>
    <name evidence="1" type="ORF">RRG08_060014</name>
</gene>
<keyword evidence="2" id="KW-1185">Reference proteome</keyword>
<protein>
    <submittedName>
        <fullName evidence="1">Uncharacterized protein</fullName>
    </submittedName>
</protein>
<evidence type="ECO:0000313" key="1">
    <source>
        <dbReference type="EMBL" id="KAK3742512.1"/>
    </source>
</evidence>
<organism evidence="1 2">
    <name type="scientific">Elysia crispata</name>
    <name type="common">lettuce slug</name>
    <dbReference type="NCBI Taxonomy" id="231223"/>
    <lineage>
        <taxon>Eukaryota</taxon>
        <taxon>Metazoa</taxon>
        <taxon>Spiralia</taxon>
        <taxon>Lophotrochozoa</taxon>
        <taxon>Mollusca</taxon>
        <taxon>Gastropoda</taxon>
        <taxon>Heterobranchia</taxon>
        <taxon>Euthyneura</taxon>
        <taxon>Panpulmonata</taxon>
        <taxon>Sacoglossa</taxon>
        <taxon>Placobranchoidea</taxon>
        <taxon>Plakobranchidae</taxon>
        <taxon>Elysia</taxon>
    </lineage>
</organism>